<name>F8DXI3_CORRG</name>
<evidence type="ECO:0000313" key="1">
    <source>
        <dbReference type="EMBL" id="AEI08728.1"/>
    </source>
</evidence>
<sequence>MNVYGVEFDEDRIESLRSEGFNIIAGGATVAINVYAGAGEEIAKAFRANTATRDATP</sequence>
<dbReference type="EMBL" id="CP002857">
    <property type="protein sequence ID" value="AEI08728.1"/>
    <property type="molecule type" value="Genomic_DNA"/>
</dbReference>
<organism evidence="1 2">
    <name type="scientific">Corynebacterium resistens (strain DSM 45100 / JCM 12819 / GTC 2026 / SICGH 158)</name>
    <dbReference type="NCBI Taxonomy" id="662755"/>
    <lineage>
        <taxon>Bacteria</taxon>
        <taxon>Bacillati</taxon>
        <taxon>Actinomycetota</taxon>
        <taxon>Actinomycetes</taxon>
        <taxon>Mycobacteriales</taxon>
        <taxon>Corynebacteriaceae</taxon>
        <taxon>Corynebacterium</taxon>
    </lineage>
</organism>
<protein>
    <submittedName>
        <fullName evidence="1">Uncharacterized protein</fullName>
    </submittedName>
</protein>
<proteinExistence type="predicted"/>
<dbReference type="AlphaFoldDB" id="F8DXI3"/>
<evidence type="ECO:0000313" key="2">
    <source>
        <dbReference type="Proteomes" id="UP000000492"/>
    </source>
</evidence>
<dbReference type="Proteomes" id="UP000000492">
    <property type="component" value="Chromosome"/>
</dbReference>
<reference evidence="1 2" key="1">
    <citation type="journal article" date="2012" name="BMC Genomics">
        <title>Complete genome sequence, lifestyle, and multi-drug resistance of the human pathogen Corynebacterium resistens DSM 45100 isolated from blood samples of a leukemia patient.</title>
        <authorList>
            <person name="Schroder J."/>
            <person name="Maus I."/>
            <person name="Meyer K."/>
            <person name="Wordemann S."/>
            <person name="Blom J."/>
            <person name="Jaenicke S."/>
            <person name="Schneider J."/>
            <person name="Trost E."/>
            <person name="Tauch A."/>
        </authorList>
    </citation>
    <scope>NUCLEOTIDE SEQUENCE [LARGE SCALE GENOMIC DNA]</scope>
    <source>
        <strain evidence="2">DSM 45100 / JCM 12819 / CCUG 50093 / GTC 2026 / SICGH 158</strain>
    </source>
</reference>
<dbReference type="KEGG" id="crd:CRES_0365"/>
<accession>F8DXI3</accession>
<keyword evidence="2" id="KW-1185">Reference proteome</keyword>
<gene>
    <name evidence="1" type="ordered locus">CRES_0365</name>
</gene>
<dbReference type="HOGENOM" id="CLU_2989010_0_0_11"/>